<protein>
    <recommendedName>
        <fullName evidence="1">ATPase AAA-type core domain-containing protein</fullName>
    </recommendedName>
</protein>
<gene>
    <name evidence="2" type="ordered locus">Bache_0637</name>
</gene>
<dbReference type="SUPFAM" id="SSF52540">
    <property type="entry name" value="P-loop containing nucleoside triphosphate hydrolases"/>
    <property type="match status" value="1"/>
</dbReference>
<dbReference type="GO" id="GO:0016887">
    <property type="term" value="F:ATP hydrolysis activity"/>
    <property type="evidence" value="ECO:0007669"/>
    <property type="project" value="InterPro"/>
</dbReference>
<evidence type="ECO:0000259" key="1">
    <source>
        <dbReference type="Pfam" id="PF13304"/>
    </source>
</evidence>
<reference evidence="2 3" key="2">
    <citation type="journal article" date="2011" name="Stand. Genomic Sci.">
        <title>Complete genome sequence of Bacteroides helcogenes type strain (P 36-108).</title>
        <authorList>
            <person name="Pati A."/>
            <person name="Gronow S."/>
            <person name="Zeytun A."/>
            <person name="Lapidus A."/>
            <person name="Nolan M."/>
            <person name="Hammon N."/>
            <person name="Deshpande S."/>
            <person name="Cheng J.F."/>
            <person name="Tapia R."/>
            <person name="Han C."/>
            <person name="Goodwin L."/>
            <person name="Pitluck S."/>
            <person name="Liolios K."/>
            <person name="Pagani I."/>
            <person name="Ivanova N."/>
            <person name="Mavromatis K."/>
            <person name="Chen A."/>
            <person name="Palaniappan K."/>
            <person name="Land M."/>
            <person name="Hauser L."/>
            <person name="Chang Y.J."/>
            <person name="Jeffries C.D."/>
            <person name="Detter J.C."/>
            <person name="Brambilla E."/>
            <person name="Rohde M."/>
            <person name="Goker M."/>
            <person name="Woyke T."/>
            <person name="Bristow J."/>
            <person name="Eisen J.A."/>
            <person name="Markowitz V."/>
            <person name="Hugenholtz P."/>
            <person name="Kyrpides N.C."/>
            <person name="Klenk H.P."/>
            <person name="Lucas S."/>
        </authorList>
    </citation>
    <scope>NUCLEOTIDE SEQUENCE [LARGE SCALE GENOMIC DNA]</scope>
    <source>
        <strain evidence="3">ATCC 35417 / DSM 20613 / JCM 6297 / CCUG 15421 / P 36-108</strain>
    </source>
</reference>
<dbReference type="PIRSF" id="PIRSF029347">
    <property type="entry name" value="RecF"/>
    <property type="match status" value="1"/>
</dbReference>
<dbReference type="InterPro" id="IPR014555">
    <property type="entry name" value="RecF-like"/>
</dbReference>
<dbReference type="RefSeq" id="WP_013546275.1">
    <property type="nucleotide sequence ID" value="NC_014933.1"/>
</dbReference>
<dbReference type="KEGG" id="bhl:Bache_0637"/>
<dbReference type="OrthoDB" id="9769293at2"/>
<keyword evidence="3" id="KW-1185">Reference proteome</keyword>
<evidence type="ECO:0000313" key="3">
    <source>
        <dbReference type="Proteomes" id="UP000008630"/>
    </source>
</evidence>
<dbReference type="Gene3D" id="3.40.50.300">
    <property type="entry name" value="P-loop containing nucleotide triphosphate hydrolases"/>
    <property type="match status" value="2"/>
</dbReference>
<evidence type="ECO:0000313" key="2">
    <source>
        <dbReference type="EMBL" id="ADV42660.1"/>
    </source>
</evidence>
<dbReference type="AlphaFoldDB" id="E6SMU4"/>
<dbReference type="PATRIC" id="fig|693979.3.peg.680"/>
<organism evidence="2 3">
    <name type="scientific">Bacteroides helcogenes (strain ATCC 35417 / DSM 20613 / JCM 6297 / CCUG 15421 / P 36-108)</name>
    <dbReference type="NCBI Taxonomy" id="693979"/>
    <lineage>
        <taxon>Bacteria</taxon>
        <taxon>Pseudomonadati</taxon>
        <taxon>Bacteroidota</taxon>
        <taxon>Bacteroidia</taxon>
        <taxon>Bacteroidales</taxon>
        <taxon>Bacteroidaceae</taxon>
        <taxon>Bacteroides</taxon>
    </lineage>
</organism>
<dbReference type="InterPro" id="IPR051396">
    <property type="entry name" value="Bact_Antivir_Def_Nuclease"/>
</dbReference>
<dbReference type="STRING" id="693979.Bache_0637"/>
<dbReference type="PANTHER" id="PTHR43581:SF4">
    <property type="entry name" value="ATP_GTP PHOSPHATASE"/>
    <property type="match status" value="1"/>
</dbReference>
<proteinExistence type="predicted"/>
<reference key="1">
    <citation type="submission" date="2010-11" db="EMBL/GenBank/DDBJ databases">
        <title>The complete genome of Bacteroides helcogenes P 36-108.</title>
        <authorList>
            <consortium name="US DOE Joint Genome Institute (JGI-PGF)"/>
            <person name="Lucas S."/>
            <person name="Copeland A."/>
            <person name="Lapidus A."/>
            <person name="Bruce D."/>
            <person name="Goodwin L."/>
            <person name="Pitluck S."/>
            <person name="Kyrpides N."/>
            <person name="Mavromatis K."/>
            <person name="Ivanova N."/>
            <person name="Zeytun A."/>
            <person name="Brettin T."/>
            <person name="Detter J.C."/>
            <person name="Tapia R."/>
            <person name="Han C."/>
            <person name="Land M."/>
            <person name="Hauser L."/>
            <person name="Markowitz V."/>
            <person name="Cheng J.-F."/>
            <person name="Hugenholtz P."/>
            <person name="Woyke T."/>
            <person name="Wu D."/>
            <person name="Gronow S."/>
            <person name="Wellnitz S."/>
            <person name="Brambilla E."/>
            <person name="Klenk H.-P."/>
            <person name="Eisen J.A."/>
        </authorList>
    </citation>
    <scope>NUCLEOTIDE SEQUENCE</scope>
    <source>
        <strain>P 36-108</strain>
    </source>
</reference>
<accession>E6SMU4</accession>
<dbReference type="InterPro" id="IPR027417">
    <property type="entry name" value="P-loop_NTPase"/>
</dbReference>
<dbReference type="HOGENOM" id="CLU_063816_1_0_10"/>
<dbReference type="InterPro" id="IPR003959">
    <property type="entry name" value="ATPase_AAA_core"/>
</dbReference>
<feature type="domain" description="ATPase AAA-type core" evidence="1">
    <location>
        <begin position="23"/>
        <end position="311"/>
    </location>
</feature>
<name>E6SMU4_BACT6</name>
<sequence length="361" mass="41324">MKSLYIKNYKNLRELSLDSLARVNLIVGRNNVGKSTLLEAVSIYLANGNDEWLKTILDFRGEMVNVDFTKGEVDSAKVLLEHYSSLFVGRKMDFTDSTAISIGEQHDKVNIRLVHIAEEQRELQTKRWTYNDADIESNNHSFQYIGDGLEVFSGSGSPVIIPFFQRSVLGNVKDKIPFEYVLAGDFYLRRSVLLFDRISLSDREEYVLEALRIIEPGIDRLNFLNENEYSNRRVPFVTLKGTGERVRLSSMGDGINRILAIILALVNCKDGVFLLDEFETGLHYTVQNRLWEIIFMLSQKMNIQVFVSSHSRDCIDSFIAVNKEKQGQIIRLDNRNGDIVAVNYNDEKAMGFIAQNDVEIR</sequence>
<dbReference type="GO" id="GO:0005524">
    <property type="term" value="F:ATP binding"/>
    <property type="evidence" value="ECO:0007669"/>
    <property type="project" value="InterPro"/>
</dbReference>
<dbReference type="PANTHER" id="PTHR43581">
    <property type="entry name" value="ATP/GTP PHOSPHATASE"/>
    <property type="match status" value="1"/>
</dbReference>
<dbReference type="eggNOG" id="COG1106">
    <property type="taxonomic scope" value="Bacteria"/>
</dbReference>
<dbReference type="EMBL" id="CP002352">
    <property type="protein sequence ID" value="ADV42660.1"/>
    <property type="molecule type" value="Genomic_DNA"/>
</dbReference>
<dbReference type="Proteomes" id="UP000008630">
    <property type="component" value="Chromosome"/>
</dbReference>
<dbReference type="Pfam" id="PF13304">
    <property type="entry name" value="AAA_21"/>
    <property type="match status" value="1"/>
</dbReference>